<name>A0ABQ5KL57_9EUKA</name>
<dbReference type="Proteomes" id="UP001057375">
    <property type="component" value="Unassembled WGS sequence"/>
</dbReference>
<evidence type="ECO:0000313" key="3">
    <source>
        <dbReference type="Proteomes" id="UP001057375"/>
    </source>
</evidence>
<feature type="region of interest" description="Disordered" evidence="1">
    <location>
        <begin position="109"/>
        <end position="128"/>
    </location>
</feature>
<keyword evidence="3" id="KW-1185">Reference proteome</keyword>
<evidence type="ECO:0000256" key="1">
    <source>
        <dbReference type="SAM" id="MobiDB-lite"/>
    </source>
</evidence>
<proteinExistence type="predicted"/>
<evidence type="ECO:0000313" key="2">
    <source>
        <dbReference type="EMBL" id="GKT32701.1"/>
    </source>
</evidence>
<feature type="region of interest" description="Disordered" evidence="1">
    <location>
        <begin position="48"/>
        <end position="83"/>
    </location>
</feature>
<gene>
    <name evidence="2" type="ORF">ADUPG1_006786</name>
</gene>
<dbReference type="EMBL" id="BQXS01010037">
    <property type="protein sequence ID" value="GKT32701.1"/>
    <property type="molecule type" value="Genomic_DNA"/>
</dbReference>
<feature type="compositionally biased region" description="Low complexity" evidence="1">
    <location>
        <begin position="48"/>
        <end position="76"/>
    </location>
</feature>
<organism evidence="2 3">
    <name type="scientific">Aduncisulcus paluster</name>
    <dbReference type="NCBI Taxonomy" id="2918883"/>
    <lineage>
        <taxon>Eukaryota</taxon>
        <taxon>Metamonada</taxon>
        <taxon>Carpediemonas-like organisms</taxon>
        <taxon>Aduncisulcus</taxon>
    </lineage>
</organism>
<feature type="non-terminal residue" evidence="2">
    <location>
        <position position="1"/>
    </location>
</feature>
<comment type="caution">
    <text evidence="2">The sequence shown here is derived from an EMBL/GenBank/DDBJ whole genome shotgun (WGS) entry which is preliminary data.</text>
</comment>
<protein>
    <submittedName>
        <fullName evidence="2">Uncharacterized protein</fullName>
    </submittedName>
</protein>
<sequence length="467" mass="52457">LFVSADARMVHSSHSYDDKAQSDLALSENNRLSTFLRTIISQSNELKNNASHVSSSSPPTTVSDVSASSSSSSNPSDEAEDDKDGIISALPCLPDEALPVLQLASTSSRQLDASRTVQDPEESIADTKEEISLSQRRSILLSADSSRVFITKEIGELGDAFKTSQKDKQLLQIIFEKLMDSNFSNDENEGFVHSEYVSLNEINDDLEKYEETQKISKRILAHNPAAHKLHFNLAEEVEHQRLLRRKEAKVTREQRIKQFSASSYSPWKLEGGIECIHCYDMLRIACEDNLPEGMSFPAACMDHFMEDTACPIPEVPPGFDYHVIYGHGFDTCFHAVHSESIDEERPEIREQWEVKGEIPTLSRKKKKEEFLRHAKTALYGRPVMFTQVPGDGTVPLVHAQPPFKPTGQFSVGDSTHMRLIASPQSLEYVEKTLEAIDESDMQIVICSIFWNNLLIILCLAEFLNIFS</sequence>
<reference evidence="2" key="1">
    <citation type="submission" date="2022-03" db="EMBL/GenBank/DDBJ databases">
        <title>Draft genome sequence of Aduncisulcus paluster, a free-living microaerophilic Fornicata.</title>
        <authorList>
            <person name="Yuyama I."/>
            <person name="Kume K."/>
            <person name="Tamura T."/>
            <person name="Inagaki Y."/>
            <person name="Hashimoto T."/>
        </authorList>
    </citation>
    <scope>NUCLEOTIDE SEQUENCE</scope>
    <source>
        <strain evidence="2">NY0171</strain>
    </source>
</reference>
<accession>A0ABQ5KL57</accession>